<sequence>MARRPRLIDIAKAAGVHPSTASRALDPKLEGRLSKEVVRRVRRAAQELGYSRNALAASLRTQSSRTVGVIVPDLANTMFPAMFQGIERRLSLAGYCALLATSDFRAEKARQAIDTFLDRRIDGLVIASADLTEAADLAALGAKVPTVLLNREIADSGLSAVVADDERGIAMAFAHLVELGHRRIVHLAGPQNTSTGVTRRAAFLAAADRHGIAADPAAMPTANAFTEGEGYRLTRALLADGPPPEALLAANDWLAIGARQALFEAGISCPQDVSLTGYNDMPFADRIAPPLTTVRIPHDHMGAEAADQLLALIADPARPSRRAVMAPTLIVRSSTAPRAAAGA</sequence>
<dbReference type="Pfam" id="PF13377">
    <property type="entry name" value="Peripla_BP_3"/>
    <property type="match status" value="1"/>
</dbReference>
<keyword evidence="2" id="KW-0238">DNA-binding</keyword>
<comment type="caution">
    <text evidence="5">The sequence shown here is derived from an EMBL/GenBank/DDBJ whole genome shotgun (WGS) entry which is preliminary data.</text>
</comment>
<dbReference type="SUPFAM" id="SSF53822">
    <property type="entry name" value="Periplasmic binding protein-like I"/>
    <property type="match status" value="1"/>
</dbReference>
<evidence type="ECO:0000259" key="4">
    <source>
        <dbReference type="PROSITE" id="PS50932"/>
    </source>
</evidence>
<evidence type="ECO:0000256" key="3">
    <source>
        <dbReference type="ARBA" id="ARBA00023163"/>
    </source>
</evidence>
<dbReference type="PROSITE" id="PS50932">
    <property type="entry name" value="HTH_LACI_2"/>
    <property type="match status" value="1"/>
</dbReference>
<accession>A0A8B2P049</accession>
<dbReference type="Pfam" id="PF00356">
    <property type="entry name" value="LacI"/>
    <property type="match status" value="1"/>
</dbReference>
<gene>
    <name evidence="5" type="ORF">DLJ53_12500</name>
</gene>
<dbReference type="Gene3D" id="3.40.50.2300">
    <property type="match status" value="2"/>
</dbReference>
<evidence type="ECO:0000256" key="2">
    <source>
        <dbReference type="ARBA" id="ARBA00023125"/>
    </source>
</evidence>
<dbReference type="RefSeq" id="WP_111345573.1">
    <property type="nucleotide sequence ID" value="NZ_JAIWKD010000002.1"/>
</dbReference>
<keyword evidence="3" id="KW-0804">Transcription</keyword>
<evidence type="ECO:0000256" key="1">
    <source>
        <dbReference type="ARBA" id="ARBA00023015"/>
    </source>
</evidence>
<dbReference type="InterPro" id="IPR046335">
    <property type="entry name" value="LacI/GalR-like_sensor"/>
</dbReference>
<proteinExistence type="predicted"/>
<name>A0A8B2P049_9HYPH</name>
<protein>
    <submittedName>
        <fullName evidence="5">LacI family transcriptional regulator</fullName>
    </submittedName>
</protein>
<feature type="domain" description="HTH lacI-type" evidence="4">
    <location>
        <begin position="5"/>
        <end position="61"/>
    </location>
</feature>
<evidence type="ECO:0000313" key="5">
    <source>
        <dbReference type="EMBL" id="RAI02180.1"/>
    </source>
</evidence>
<dbReference type="GO" id="GO:0003700">
    <property type="term" value="F:DNA-binding transcription factor activity"/>
    <property type="evidence" value="ECO:0007669"/>
    <property type="project" value="TreeGrafter"/>
</dbReference>
<dbReference type="CDD" id="cd01392">
    <property type="entry name" value="HTH_LacI"/>
    <property type="match status" value="1"/>
</dbReference>
<dbReference type="CDD" id="cd06267">
    <property type="entry name" value="PBP1_LacI_sugar_binding-like"/>
    <property type="match status" value="1"/>
</dbReference>
<dbReference type="PANTHER" id="PTHR30146:SF109">
    <property type="entry name" value="HTH-TYPE TRANSCRIPTIONAL REGULATOR GALS"/>
    <property type="match status" value="1"/>
</dbReference>
<dbReference type="GO" id="GO:0000976">
    <property type="term" value="F:transcription cis-regulatory region binding"/>
    <property type="evidence" value="ECO:0007669"/>
    <property type="project" value="TreeGrafter"/>
</dbReference>
<dbReference type="OrthoDB" id="8433438at2"/>
<dbReference type="PANTHER" id="PTHR30146">
    <property type="entry name" value="LACI-RELATED TRANSCRIPTIONAL REPRESSOR"/>
    <property type="match status" value="1"/>
</dbReference>
<dbReference type="InterPro" id="IPR010982">
    <property type="entry name" value="Lambda_DNA-bd_dom_sf"/>
</dbReference>
<dbReference type="SMART" id="SM00354">
    <property type="entry name" value="HTH_LACI"/>
    <property type="match status" value="1"/>
</dbReference>
<dbReference type="SUPFAM" id="SSF47413">
    <property type="entry name" value="lambda repressor-like DNA-binding domains"/>
    <property type="match status" value="1"/>
</dbReference>
<reference evidence="5 6" key="1">
    <citation type="submission" date="2018-05" db="EMBL/GenBank/DDBJ databases">
        <title>Acuticoccus sediminis sp. nov., isolated from deep-sea sediment of Indian Ocean.</title>
        <authorList>
            <person name="Liu X."/>
            <person name="Lai Q."/>
            <person name="Du Y."/>
            <person name="Sun F."/>
            <person name="Zhang X."/>
            <person name="Wang S."/>
            <person name="Shao Z."/>
        </authorList>
    </citation>
    <scope>NUCLEOTIDE SEQUENCE [LARGE SCALE GENOMIC DNA]</scope>
    <source>
        <strain evidence="5 6">PTG4-2</strain>
    </source>
</reference>
<evidence type="ECO:0000313" key="6">
    <source>
        <dbReference type="Proteomes" id="UP000249590"/>
    </source>
</evidence>
<dbReference type="InterPro" id="IPR028082">
    <property type="entry name" value="Peripla_BP_I"/>
</dbReference>
<keyword evidence="1" id="KW-0805">Transcription regulation</keyword>
<dbReference type="AlphaFoldDB" id="A0A8B2P049"/>
<organism evidence="5 6">
    <name type="scientific">Acuticoccus sediminis</name>
    <dbReference type="NCBI Taxonomy" id="2184697"/>
    <lineage>
        <taxon>Bacteria</taxon>
        <taxon>Pseudomonadati</taxon>
        <taxon>Pseudomonadota</taxon>
        <taxon>Alphaproteobacteria</taxon>
        <taxon>Hyphomicrobiales</taxon>
        <taxon>Amorphaceae</taxon>
        <taxon>Acuticoccus</taxon>
    </lineage>
</organism>
<dbReference type="Proteomes" id="UP000249590">
    <property type="component" value="Unassembled WGS sequence"/>
</dbReference>
<dbReference type="InterPro" id="IPR000843">
    <property type="entry name" value="HTH_LacI"/>
</dbReference>
<keyword evidence="6" id="KW-1185">Reference proteome</keyword>
<dbReference type="Gene3D" id="1.10.260.40">
    <property type="entry name" value="lambda repressor-like DNA-binding domains"/>
    <property type="match status" value="1"/>
</dbReference>
<dbReference type="EMBL" id="QHHQ01000002">
    <property type="protein sequence ID" value="RAI02180.1"/>
    <property type="molecule type" value="Genomic_DNA"/>
</dbReference>